<evidence type="ECO:0000256" key="2">
    <source>
        <dbReference type="ARBA" id="ARBA00009477"/>
    </source>
</evidence>
<evidence type="ECO:0000256" key="6">
    <source>
        <dbReference type="SAM" id="Phobius"/>
    </source>
</evidence>
<dbReference type="PANTHER" id="PTHR32347">
    <property type="entry name" value="EFFLUX SYSTEM COMPONENT YKNX-RELATED"/>
    <property type="match status" value="1"/>
</dbReference>
<dbReference type="InterPro" id="IPR058792">
    <property type="entry name" value="Beta-barrel_RND_2"/>
</dbReference>
<evidence type="ECO:0000256" key="5">
    <source>
        <dbReference type="SAM" id="MobiDB-lite"/>
    </source>
</evidence>
<dbReference type="Gene3D" id="2.40.420.20">
    <property type="match status" value="1"/>
</dbReference>
<feature type="coiled-coil region" evidence="4">
    <location>
        <begin position="372"/>
        <end position="402"/>
    </location>
</feature>
<feature type="region of interest" description="Disordered" evidence="5">
    <location>
        <begin position="237"/>
        <end position="272"/>
    </location>
</feature>
<evidence type="ECO:0000256" key="3">
    <source>
        <dbReference type="ARBA" id="ARBA00023054"/>
    </source>
</evidence>
<dbReference type="InterPro" id="IPR006143">
    <property type="entry name" value="RND_pump_MFP"/>
</dbReference>
<dbReference type="RefSeq" id="WP_264843705.1">
    <property type="nucleotide sequence ID" value="NZ_AP025628.1"/>
</dbReference>
<evidence type="ECO:0000259" key="8">
    <source>
        <dbReference type="Pfam" id="PF25954"/>
    </source>
</evidence>
<evidence type="ECO:0000256" key="1">
    <source>
        <dbReference type="ARBA" id="ARBA00004196"/>
    </source>
</evidence>
<dbReference type="NCBIfam" id="TIGR01730">
    <property type="entry name" value="RND_mfp"/>
    <property type="match status" value="1"/>
</dbReference>
<dbReference type="Pfam" id="PF25954">
    <property type="entry name" value="Beta-barrel_RND_2"/>
    <property type="match status" value="1"/>
</dbReference>
<dbReference type="AlphaFoldDB" id="A0AA35CIG5"/>
<feature type="domain" description="CusB-like beta-barrel" evidence="8">
    <location>
        <begin position="438"/>
        <end position="511"/>
    </location>
</feature>
<dbReference type="SUPFAM" id="SSF111369">
    <property type="entry name" value="HlyD-like secretion proteins"/>
    <property type="match status" value="2"/>
</dbReference>
<dbReference type="GO" id="GO:0022857">
    <property type="term" value="F:transmembrane transporter activity"/>
    <property type="evidence" value="ECO:0007669"/>
    <property type="project" value="InterPro"/>
</dbReference>
<accession>A0AA35CIG5</accession>
<dbReference type="KEGG" id="cmic:caldi_06770"/>
<evidence type="ECO:0000256" key="4">
    <source>
        <dbReference type="SAM" id="Coils"/>
    </source>
</evidence>
<dbReference type="EMBL" id="AP025628">
    <property type="protein sequence ID" value="BDG59587.1"/>
    <property type="molecule type" value="Genomic_DNA"/>
</dbReference>
<keyword evidence="10" id="KW-1185">Reference proteome</keyword>
<keyword evidence="6" id="KW-0812">Transmembrane</keyword>
<organism evidence="9 10">
    <name type="scientific">Caldinitratiruptor microaerophilus</name>
    <dbReference type="NCBI Taxonomy" id="671077"/>
    <lineage>
        <taxon>Bacteria</taxon>
        <taxon>Bacillati</taxon>
        <taxon>Bacillota</taxon>
        <taxon>Clostridia</taxon>
        <taxon>Eubacteriales</taxon>
        <taxon>Symbiobacteriaceae</taxon>
        <taxon>Caldinitratiruptor</taxon>
    </lineage>
</organism>
<sequence length="621" mass="65965">MLREGMGSSVQRVLAIVLIVALAVAGGYYAFRSLVPPPADQAAGPLYATADVVRGDITVAVDASGPLSPSSGGGIQAPFPRGPVRGGMPSFIVDKVLVQEGDAVRMGQPLLQLVAPELASQVQTLAAEIEADRQDLADLLGIPPEAVDAANPAQGVTLRAPISGRISGLRAREGEEIQQGQIVARIVDDSEWRMTVRLSPLEFQGLKPDDVALVRFTQFDSVIEARITDMNPNPIPTPASALGACPSGPVLRPPQGSEGTGSGGGEGSPQAGPTFYQFAHLVTIQGPNPGLILPGMTAYVGFLPREAQDVQDPLQRAARARWAGNCATVEGYAREERVISRTNGIPTQVFVQEMQKVKAGDPIVALSGDETQDAIEKRLRELQQKETELEAMQSQLDQLTITAPMDGVVSELRAQAGQRIEPGEWLGSIFHTSNMDLWVEVDDADVLKVRPDAPVKVTVDALPGQTFEGRVTQIAMAGQNQSGITVFRVRIQVRGGPDLRPGMQAHAHIEAGSARGVLLVPLEAVFEEDGQTKVEVLQPDGTTKVVPVELGLMNDRVAEVRRGLEEGQKVVTGSSADVLPSQRIQSRDLLLPGQQEREGGGTSGRDGERGGDRPAPPGSRR</sequence>
<keyword evidence="3 4" id="KW-0175">Coiled coil</keyword>
<dbReference type="GO" id="GO:0016020">
    <property type="term" value="C:membrane"/>
    <property type="evidence" value="ECO:0007669"/>
    <property type="project" value="InterPro"/>
</dbReference>
<gene>
    <name evidence="9" type="ORF">caldi_06770</name>
</gene>
<feature type="compositionally biased region" description="Basic and acidic residues" evidence="5">
    <location>
        <begin position="595"/>
        <end position="612"/>
    </location>
</feature>
<comment type="similarity">
    <text evidence="2">Belongs to the membrane fusion protein (MFP) (TC 8.A.1) family.</text>
</comment>
<dbReference type="Proteomes" id="UP001163687">
    <property type="component" value="Chromosome"/>
</dbReference>
<feature type="transmembrane region" description="Helical" evidence="6">
    <location>
        <begin position="12"/>
        <end position="31"/>
    </location>
</feature>
<feature type="region of interest" description="Disordered" evidence="5">
    <location>
        <begin position="571"/>
        <end position="621"/>
    </location>
</feature>
<protein>
    <recommendedName>
        <fullName evidence="11">RND family efflux transporter, MFP subunit</fullName>
    </recommendedName>
</protein>
<keyword evidence="6" id="KW-0472">Membrane</keyword>
<feature type="domain" description="CusB-like barrel-sandwich hybrid" evidence="7">
    <location>
        <begin position="93"/>
        <end position="186"/>
    </location>
</feature>
<evidence type="ECO:0008006" key="11">
    <source>
        <dbReference type="Google" id="ProtNLM"/>
    </source>
</evidence>
<dbReference type="InterPro" id="IPR058790">
    <property type="entry name" value="BSH_CusB"/>
</dbReference>
<evidence type="ECO:0000313" key="10">
    <source>
        <dbReference type="Proteomes" id="UP001163687"/>
    </source>
</evidence>
<name>A0AA35CIG5_9FIRM</name>
<dbReference type="GO" id="GO:0030313">
    <property type="term" value="C:cell envelope"/>
    <property type="evidence" value="ECO:0007669"/>
    <property type="project" value="UniProtKB-SubCell"/>
</dbReference>
<feature type="compositionally biased region" description="Gly residues" evidence="5">
    <location>
        <begin position="258"/>
        <end position="267"/>
    </location>
</feature>
<evidence type="ECO:0000259" key="7">
    <source>
        <dbReference type="Pfam" id="PF25919"/>
    </source>
</evidence>
<dbReference type="InterPro" id="IPR050465">
    <property type="entry name" value="UPF0194_transport"/>
</dbReference>
<dbReference type="PRINTS" id="PR01490">
    <property type="entry name" value="RTXTOXIND"/>
</dbReference>
<dbReference type="Gene3D" id="2.40.50.100">
    <property type="match status" value="2"/>
</dbReference>
<reference evidence="9" key="1">
    <citation type="submission" date="2022-03" db="EMBL/GenBank/DDBJ databases">
        <title>Complete genome sequence of Caldinitratiruptor microaerophilus.</title>
        <authorList>
            <person name="Mukaiyama R."/>
            <person name="Nishiyama T."/>
            <person name="Ueda K."/>
        </authorList>
    </citation>
    <scope>NUCLEOTIDE SEQUENCE</scope>
    <source>
        <strain evidence="9">JCM 16183</strain>
    </source>
</reference>
<comment type="subcellular location">
    <subcellularLocation>
        <location evidence="1">Cell envelope</location>
    </subcellularLocation>
</comment>
<evidence type="ECO:0000313" key="9">
    <source>
        <dbReference type="EMBL" id="BDG59587.1"/>
    </source>
</evidence>
<keyword evidence="6" id="KW-1133">Transmembrane helix</keyword>
<dbReference type="Pfam" id="PF25919">
    <property type="entry name" value="BSH_CusB"/>
    <property type="match status" value="1"/>
</dbReference>
<dbReference type="Gene3D" id="2.40.30.170">
    <property type="match status" value="1"/>
</dbReference>
<proteinExistence type="inferred from homology"/>